<dbReference type="Pfam" id="PF22177">
    <property type="entry name" value="PBP1_XylR"/>
    <property type="match status" value="1"/>
</dbReference>
<reference evidence="5 6" key="1">
    <citation type="submission" date="2019-02" db="EMBL/GenBank/DDBJ databases">
        <title>Deep-cultivation of Planctomycetes and their phenomic and genomic characterization uncovers novel biology.</title>
        <authorList>
            <person name="Wiegand S."/>
            <person name="Jogler M."/>
            <person name="Boedeker C."/>
            <person name="Pinto D."/>
            <person name="Vollmers J."/>
            <person name="Rivas-Marin E."/>
            <person name="Kohn T."/>
            <person name="Peeters S.H."/>
            <person name="Heuer A."/>
            <person name="Rast P."/>
            <person name="Oberbeckmann S."/>
            <person name="Bunk B."/>
            <person name="Jeske O."/>
            <person name="Meyerdierks A."/>
            <person name="Storesund J.E."/>
            <person name="Kallscheuer N."/>
            <person name="Luecker S."/>
            <person name="Lage O.M."/>
            <person name="Pohl T."/>
            <person name="Merkel B.J."/>
            <person name="Hornburger P."/>
            <person name="Mueller R.-W."/>
            <person name="Bruemmer F."/>
            <person name="Labrenz M."/>
            <person name="Spormann A.M."/>
            <person name="Op Den Camp H."/>
            <person name="Overmann J."/>
            <person name="Amann R."/>
            <person name="Jetten M.S.M."/>
            <person name="Mascher T."/>
            <person name="Medema M.H."/>
            <person name="Devos D.P."/>
            <person name="Kaster A.-K."/>
            <person name="Ovreas L."/>
            <person name="Rohde M."/>
            <person name="Galperin M.Y."/>
            <person name="Jogler C."/>
        </authorList>
    </citation>
    <scope>NUCLEOTIDE SEQUENCE [LARGE SCALE GENOMIC DNA]</scope>
    <source>
        <strain evidence="5 6">CA13</strain>
    </source>
</reference>
<evidence type="ECO:0000313" key="5">
    <source>
        <dbReference type="EMBL" id="TWT83995.1"/>
    </source>
</evidence>
<evidence type="ECO:0000259" key="4">
    <source>
        <dbReference type="PROSITE" id="PS01124"/>
    </source>
</evidence>
<protein>
    <submittedName>
        <fullName evidence="5">Xylose operon regulatory protein</fullName>
    </submittedName>
</protein>
<dbReference type="Gene3D" id="3.40.50.2300">
    <property type="match status" value="2"/>
</dbReference>
<dbReference type="GO" id="GO:0003700">
    <property type="term" value="F:DNA-binding transcription factor activity"/>
    <property type="evidence" value="ECO:0007669"/>
    <property type="project" value="InterPro"/>
</dbReference>
<name>A0A5C5Z9U8_9BACT</name>
<sequence>MPGPPKVALLVETARGYGQQMLRGIIRYSRLHGPWRFYLTPGDFEQALPRMREWGGTGIIARVETPAIAKAIFESGLPTIALDLSNQHLTAVHTLSQFSEVKSDSEGAAKMAAEYLLRRGFQEFAYVGIAHRIWSEKRQESFCQAIEKAGCKVHQYQPPKSARNHVWEREQPRLAKWLSNLPLPIAVMACNDQRGREVAEACHLAGIRIPEELALIGVDNDDLLCELSDPPLSSVALNASGVGYRAAELLDRMMRGEKVDHQCLIAEPLNVVTRRSTDMIAIDDADIVEAIRFIHDHANESIQVADIVERLNISRRNLEIRFLHTVGRTLHSELQRIRLQRARTLLLESDLPIPKIAEVSGYRTPSYFIQVFRKSYGITPSRYRRKLRGDAGTN</sequence>
<evidence type="ECO:0000256" key="3">
    <source>
        <dbReference type="ARBA" id="ARBA00023163"/>
    </source>
</evidence>
<dbReference type="OrthoDB" id="9795616at2"/>
<dbReference type="InterPro" id="IPR028082">
    <property type="entry name" value="Peripla_BP_I"/>
</dbReference>
<dbReference type="RefSeq" id="WP_146401492.1">
    <property type="nucleotide sequence ID" value="NZ_SJPJ01000001.1"/>
</dbReference>
<keyword evidence="1" id="KW-0805">Transcription regulation</keyword>
<dbReference type="SUPFAM" id="SSF53822">
    <property type="entry name" value="Periplasmic binding protein-like I"/>
    <property type="match status" value="1"/>
</dbReference>
<dbReference type="Pfam" id="PF12833">
    <property type="entry name" value="HTH_18"/>
    <property type="match status" value="1"/>
</dbReference>
<dbReference type="GO" id="GO:0000976">
    <property type="term" value="F:transcription cis-regulatory region binding"/>
    <property type="evidence" value="ECO:0007669"/>
    <property type="project" value="TreeGrafter"/>
</dbReference>
<evidence type="ECO:0000256" key="2">
    <source>
        <dbReference type="ARBA" id="ARBA00023125"/>
    </source>
</evidence>
<accession>A0A5C5Z9U8</accession>
<dbReference type="InterPro" id="IPR009057">
    <property type="entry name" value="Homeodomain-like_sf"/>
</dbReference>
<dbReference type="CDD" id="cd01543">
    <property type="entry name" value="PBP1_XylR"/>
    <property type="match status" value="1"/>
</dbReference>
<keyword evidence="2" id="KW-0238">DNA-binding</keyword>
<dbReference type="PANTHER" id="PTHR30146:SF24">
    <property type="entry name" value="XYLOSE OPERON REGULATORY PROTEIN"/>
    <property type="match status" value="1"/>
</dbReference>
<proteinExistence type="predicted"/>
<dbReference type="InterPro" id="IPR046335">
    <property type="entry name" value="LacI/GalR-like_sensor"/>
</dbReference>
<keyword evidence="6" id="KW-1185">Reference proteome</keyword>
<dbReference type="PROSITE" id="PS01124">
    <property type="entry name" value="HTH_ARAC_FAMILY_2"/>
    <property type="match status" value="1"/>
</dbReference>
<dbReference type="Proteomes" id="UP000315010">
    <property type="component" value="Unassembled WGS sequence"/>
</dbReference>
<dbReference type="Pfam" id="PF13377">
    <property type="entry name" value="Peripla_BP_3"/>
    <property type="match status" value="1"/>
</dbReference>
<feature type="domain" description="HTH araC/xylS-type" evidence="4">
    <location>
        <begin position="288"/>
        <end position="386"/>
    </location>
</feature>
<dbReference type="InterPro" id="IPR020449">
    <property type="entry name" value="Tscrpt_reg_AraC-type_HTH"/>
</dbReference>
<keyword evidence="3" id="KW-0804">Transcription</keyword>
<dbReference type="SMART" id="SM00342">
    <property type="entry name" value="HTH_ARAC"/>
    <property type="match status" value="1"/>
</dbReference>
<dbReference type="InterPro" id="IPR018060">
    <property type="entry name" value="HTH_AraC"/>
</dbReference>
<gene>
    <name evidence="5" type="primary">xylR_12</name>
    <name evidence="5" type="ORF">CA13_54690</name>
</gene>
<dbReference type="EMBL" id="SJPJ01000001">
    <property type="protein sequence ID" value="TWT83995.1"/>
    <property type="molecule type" value="Genomic_DNA"/>
</dbReference>
<evidence type="ECO:0000313" key="6">
    <source>
        <dbReference type="Proteomes" id="UP000315010"/>
    </source>
</evidence>
<comment type="caution">
    <text evidence="5">The sequence shown here is derived from an EMBL/GenBank/DDBJ whole genome shotgun (WGS) entry which is preliminary data.</text>
</comment>
<dbReference type="SUPFAM" id="SSF46689">
    <property type="entry name" value="Homeodomain-like"/>
    <property type="match status" value="1"/>
</dbReference>
<evidence type="ECO:0000256" key="1">
    <source>
        <dbReference type="ARBA" id="ARBA00023015"/>
    </source>
</evidence>
<dbReference type="InterPro" id="IPR018062">
    <property type="entry name" value="HTH_AraC-typ_CS"/>
</dbReference>
<dbReference type="PROSITE" id="PS00041">
    <property type="entry name" value="HTH_ARAC_FAMILY_1"/>
    <property type="match status" value="1"/>
</dbReference>
<dbReference type="InterPro" id="IPR054031">
    <property type="entry name" value="XylR_PBP1"/>
</dbReference>
<organism evidence="5 6">
    <name type="scientific">Novipirellula herctigrandis</name>
    <dbReference type="NCBI Taxonomy" id="2527986"/>
    <lineage>
        <taxon>Bacteria</taxon>
        <taxon>Pseudomonadati</taxon>
        <taxon>Planctomycetota</taxon>
        <taxon>Planctomycetia</taxon>
        <taxon>Pirellulales</taxon>
        <taxon>Pirellulaceae</taxon>
        <taxon>Novipirellula</taxon>
    </lineage>
</organism>
<dbReference type="PRINTS" id="PR00032">
    <property type="entry name" value="HTHARAC"/>
</dbReference>
<dbReference type="AlphaFoldDB" id="A0A5C5Z9U8"/>
<dbReference type="Gene3D" id="1.10.10.60">
    <property type="entry name" value="Homeodomain-like"/>
    <property type="match status" value="1"/>
</dbReference>
<dbReference type="PANTHER" id="PTHR30146">
    <property type="entry name" value="LACI-RELATED TRANSCRIPTIONAL REPRESSOR"/>
    <property type="match status" value="1"/>
</dbReference>